<comment type="caution">
    <text evidence="1">The sequence shown here is derived from an EMBL/GenBank/DDBJ whole genome shotgun (WGS) entry which is preliminary data.</text>
</comment>
<gene>
    <name evidence="1" type="ORF">Slati_4025300</name>
</gene>
<accession>A0AAW2TRK4</accession>
<dbReference type="AlphaFoldDB" id="A0AAW2TRK4"/>
<proteinExistence type="predicted"/>
<reference evidence="1" key="1">
    <citation type="submission" date="2020-06" db="EMBL/GenBank/DDBJ databases">
        <authorList>
            <person name="Li T."/>
            <person name="Hu X."/>
            <person name="Zhang T."/>
            <person name="Song X."/>
            <person name="Zhang H."/>
            <person name="Dai N."/>
            <person name="Sheng W."/>
            <person name="Hou X."/>
            <person name="Wei L."/>
        </authorList>
    </citation>
    <scope>NUCLEOTIDE SEQUENCE</scope>
    <source>
        <strain evidence="1">KEN1</strain>
        <tissue evidence="1">Leaf</tissue>
    </source>
</reference>
<evidence type="ECO:0000313" key="1">
    <source>
        <dbReference type="EMBL" id="KAL0407114.1"/>
    </source>
</evidence>
<dbReference type="EMBL" id="JACGWN010000014">
    <property type="protein sequence ID" value="KAL0407114.1"/>
    <property type="molecule type" value="Genomic_DNA"/>
</dbReference>
<organism evidence="1">
    <name type="scientific">Sesamum latifolium</name>
    <dbReference type="NCBI Taxonomy" id="2727402"/>
    <lineage>
        <taxon>Eukaryota</taxon>
        <taxon>Viridiplantae</taxon>
        <taxon>Streptophyta</taxon>
        <taxon>Embryophyta</taxon>
        <taxon>Tracheophyta</taxon>
        <taxon>Spermatophyta</taxon>
        <taxon>Magnoliopsida</taxon>
        <taxon>eudicotyledons</taxon>
        <taxon>Gunneridae</taxon>
        <taxon>Pentapetalae</taxon>
        <taxon>asterids</taxon>
        <taxon>lamiids</taxon>
        <taxon>Lamiales</taxon>
        <taxon>Pedaliaceae</taxon>
        <taxon>Sesamum</taxon>
    </lineage>
</organism>
<sequence>MFPLASSSGASMSDGVATRARANTPLVLELLLRLSDEWLPTGQEIIPPWRCSRRCYAVGIGYRAYNPRGRYPRCRSSRSGSSTS</sequence>
<protein>
    <submittedName>
        <fullName evidence="1">Uncharacterized protein</fullName>
    </submittedName>
</protein>
<name>A0AAW2TRK4_9LAMI</name>
<reference evidence="1" key="2">
    <citation type="journal article" date="2024" name="Plant">
        <title>Genomic evolution and insights into agronomic trait innovations of Sesamum species.</title>
        <authorList>
            <person name="Miao H."/>
            <person name="Wang L."/>
            <person name="Qu L."/>
            <person name="Liu H."/>
            <person name="Sun Y."/>
            <person name="Le M."/>
            <person name="Wang Q."/>
            <person name="Wei S."/>
            <person name="Zheng Y."/>
            <person name="Lin W."/>
            <person name="Duan Y."/>
            <person name="Cao H."/>
            <person name="Xiong S."/>
            <person name="Wang X."/>
            <person name="Wei L."/>
            <person name="Li C."/>
            <person name="Ma Q."/>
            <person name="Ju M."/>
            <person name="Zhao R."/>
            <person name="Li G."/>
            <person name="Mu C."/>
            <person name="Tian Q."/>
            <person name="Mei H."/>
            <person name="Zhang T."/>
            <person name="Gao T."/>
            <person name="Zhang H."/>
        </authorList>
    </citation>
    <scope>NUCLEOTIDE SEQUENCE</scope>
    <source>
        <strain evidence="1">KEN1</strain>
    </source>
</reference>